<gene>
    <name evidence="2" type="ORF">DNH61_17685</name>
</gene>
<dbReference type="RefSeq" id="WP_111148311.1">
    <property type="nucleotide sequence ID" value="NZ_QKRB01000053.1"/>
</dbReference>
<dbReference type="AlphaFoldDB" id="A0A2W1L6N5"/>
<comment type="caution">
    <text evidence="2">The sequence shown here is derived from an EMBL/GenBank/DDBJ whole genome shotgun (WGS) entry which is preliminary data.</text>
</comment>
<accession>A0A2W1L6N5</accession>
<dbReference type="Pfam" id="PF14034">
    <property type="entry name" value="Spore_YtrH"/>
    <property type="match status" value="1"/>
</dbReference>
<dbReference type="OrthoDB" id="2381692at2"/>
<dbReference type="EMBL" id="QKRB01000053">
    <property type="protein sequence ID" value="PZD94489.1"/>
    <property type="molecule type" value="Genomic_DNA"/>
</dbReference>
<feature type="transmembrane region" description="Helical" evidence="1">
    <location>
        <begin position="12"/>
        <end position="38"/>
    </location>
</feature>
<reference evidence="2 3" key="1">
    <citation type="submission" date="2018-06" db="EMBL/GenBank/DDBJ databases">
        <title>Paenibacillus imtechensis sp. nov.</title>
        <authorList>
            <person name="Pinnaka A.K."/>
            <person name="Singh H."/>
            <person name="Kaur M."/>
        </authorList>
    </citation>
    <scope>NUCLEOTIDE SEQUENCE [LARGE SCALE GENOMIC DNA]</scope>
    <source>
        <strain evidence="2 3">SMB1</strain>
    </source>
</reference>
<keyword evidence="1" id="KW-0472">Membrane</keyword>
<keyword evidence="1" id="KW-1133">Transmembrane helix</keyword>
<feature type="transmembrane region" description="Helical" evidence="1">
    <location>
        <begin position="50"/>
        <end position="67"/>
    </location>
</feature>
<keyword evidence="3" id="KW-1185">Reference proteome</keyword>
<sequence>MNLVLAKAAMDFCIAFGVIIGGSLMAAVGSVLVSGSAATAMYDTAMRLKIWAIVVAIGGTIDPVRVIEYNMQEGHLSPVAQQIMFIGFAFLGAHMGTELIRWICRESL</sequence>
<evidence type="ECO:0000313" key="3">
    <source>
        <dbReference type="Proteomes" id="UP000249522"/>
    </source>
</evidence>
<dbReference type="Proteomes" id="UP000249522">
    <property type="component" value="Unassembled WGS sequence"/>
</dbReference>
<dbReference type="InterPro" id="IPR025689">
    <property type="entry name" value="Spore_YtrH"/>
</dbReference>
<name>A0A2W1L6N5_9BACL</name>
<keyword evidence="1" id="KW-0812">Transmembrane</keyword>
<feature type="transmembrane region" description="Helical" evidence="1">
    <location>
        <begin position="79"/>
        <end position="100"/>
    </location>
</feature>
<proteinExistence type="predicted"/>
<organism evidence="2 3">
    <name type="scientific">Paenibacillus sambharensis</name>
    <dbReference type="NCBI Taxonomy" id="1803190"/>
    <lineage>
        <taxon>Bacteria</taxon>
        <taxon>Bacillati</taxon>
        <taxon>Bacillota</taxon>
        <taxon>Bacilli</taxon>
        <taxon>Bacillales</taxon>
        <taxon>Paenibacillaceae</taxon>
        <taxon>Paenibacillus</taxon>
    </lineage>
</organism>
<evidence type="ECO:0000256" key="1">
    <source>
        <dbReference type="SAM" id="Phobius"/>
    </source>
</evidence>
<evidence type="ECO:0000313" key="2">
    <source>
        <dbReference type="EMBL" id="PZD94489.1"/>
    </source>
</evidence>
<protein>
    <submittedName>
        <fullName evidence="2">Sporulation protein</fullName>
    </submittedName>
</protein>